<evidence type="ECO:0000259" key="5">
    <source>
        <dbReference type="Pfam" id="PF06803"/>
    </source>
</evidence>
<evidence type="ECO:0000256" key="2">
    <source>
        <dbReference type="ARBA" id="ARBA00022692"/>
    </source>
</evidence>
<organism evidence="6 7">
    <name type="scientific">Terrimicrobium sacchariphilum</name>
    <dbReference type="NCBI Taxonomy" id="690879"/>
    <lineage>
        <taxon>Bacteria</taxon>
        <taxon>Pseudomonadati</taxon>
        <taxon>Verrucomicrobiota</taxon>
        <taxon>Terrimicrobiia</taxon>
        <taxon>Terrimicrobiales</taxon>
        <taxon>Terrimicrobiaceae</taxon>
        <taxon>Terrimicrobium</taxon>
    </lineage>
</organism>
<comment type="caution">
    <text evidence="6">The sequence shown here is derived from an EMBL/GenBank/DDBJ whole genome shotgun (WGS) entry which is preliminary data.</text>
</comment>
<dbReference type="Pfam" id="PF06803">
    <property type="entry name" value="DUF1232"/>
    <property type="match status" value="1"/>
</dbReference>
<keyword evidence="4" id="KW-0472">Membrane</keyword>
<gene>
    <name evidence="6" type="ORF">TSACC_3600</name>
</gene>
<name>A0A146GD88_TERSA</name>
<keyword evidence="2" id="KW-0812">Transmembrane</keyword>
<proteinExistence type="predicted"/>
<keyword evidence="3" id="KW-1133">Transmembrane helix</keyword>
<dbReference type="InParanoid" id="A0A146GD88"/>
<sequence length="135" mass="14725">MSSSFHEFVLRGGQTVTAGRMNAFRRQIPFLKVKAETLNSPDFPHLAEQARFLSRYAEDVLDGVYPSGDLQAITETVFGLGYLLNDVDIIPDDIPGKGLADDSAVLRAVLLSHEAEFQAFAKHAGLDYGKVTGNP</sequence>
<dbReference type="Proteomes" id="UP000076023">
    <property type="component" value="Unassembled WGS sequence"/>
</dbReference>
<dbReference type="RefSeq" id="WP_075081328.1">
    <property type="nucleotide sequence ID" value="NZ_BDCO01000003.1"/>
</dbReference>
<evidence type="ECO:0000313" key="6">
    <source>
        <dbReference type="EMBL" id="GAT35529.1"/>
    </source>
</evidence>
<dbReference type="EMBL" id="BDCO01000003">
    <property type="protein sequence ID" value="GAT35529.1"/>
    <property type="molecule type" value="Genomic_DNA"/>
</dbReference>
<comment type="subcellular location">
    <subcellularLocation>
        <location evidence="1">Endomembrane system</location>
        <topology evidence="1">Multi-pass membrane protein</topology>
    </subcellularLocation>
</comment>
<dbReference type="GO" id="GO:0012505">
    <property type="term" value="C:endomembrane system"/>
    <property type="evidence" value="ECO:0007669"/>
    <property type="project" value="UniProtKB-SubCell"/>
</dbReference>
<evidence type="ECO:0000256" key="1">
    <source>
        <dbReference type="ARBA" id="ARBA00004127"/>
    </source>
</evidence>
<protein>
    <recommendedName>
        <fullName evidence="5">DUF1232 domain-containing protein</fullName>
    </recommendedName>
</protein>
<dbReference type="OrthoDB" id="192221at2"/>
<reference evidence="7" key="1">
    <citation type="journal article" date="2017" name="Genome Announc.">
        <title>Draft Genome Sequence of Terrimicrobium sacchariphilum NM-5T, a Facultative Anaerobic Soil Bacterium of the Class Spartobacteria.</title>
        <authorList>
            <person name="Qiu Y.L."/>
            <person name="Tourlousse D.M."/>
            <person name="Matsuura N."/>
            <person name="Ohashi A."/>
            <person name="Sekiguchi Y."/>
        </authorList>
    </citation>
    <scope>NUCLEOTIDE SEQUENCE [LARGE SCALE GENOMIC DNA]</scope>
    <source>
        <strain evidence="7">NM-5</strain>
    </source>
</reference>
<evidence type="ECO:0000256" key="4">
    <source>
        <dbReference type="ARBA" id="ARBA00023136"/>
    </source>
</evidence>
<dbReference type="InterPro" id="IPR010652">
    <property type="entry name" value="DUF1232"/>
</dbReference>
<keyword evidence="7" id="KW-1185">Reference proteome</keyword>
<accession>A0A146GD88</accession>
<dbReference type="AlphaFoldDB" id="A0A146GD88"/>
<feature type="domain" description="DUF1232" evidence="5">
    <location>
        <begin position="76"/>
        <end position="106"/>
    </location>
</feature>
<evidence type="ECO:0000256" key="3">
    <source>
        <dbReference type="ARBA" id="ARBA00022989"/>
    </source>
</evidence>
<evidence type="ECO:0000313" key="7">
    <source>
        <dbReference type="Proteomes" id="UP000076023"/>
    </source>
</evidence>